<dbReference type="EMBL" id="CASHSV030000024">
    <property type="protein sequence ID" value="CAJ2640051.1"/>
    <property type="molecule type" value="Genomic_DNA"/>
</dbReference>
<protein>
    <submittedName>
        <fullName evidence="1">Uncharacterized protein</fullName>
    </submittedName>
</protein>
<evidence type="ECO:0000313" key="1">
    <source>
        <dbReference type="EMBL" id="CAJ2640051.1"/>
    </source>
</evidence>
<gene>
    <name evidence="1" type="ORF">MILVUS5_LOCUS9974</name>
</gene>
<reference evidence="1" key="1">
    <citation type="submission" date="2023-10" db="EMBL/GenBank/DDBJ databases">
        <authorList>
            <person name="Rodriguez Cubillos JULIANA M."/>
            <person name="De Vega J."/>
        </authorList>
    </citation>
    <scope>NUCLEOTIDE SEQUENCE</scope>
</reference>
<name>A0ACB0J7E6_TRIPR</name>
<sequence>MVSVEPKLTISSFHQCSNLVSIKLSTTNFLLWKSQILPLIRGLHLEHHITSSEKPLDEITDSSGKKSNNPDKEQWVFNDGLLTSWLLSNMKEETLSLIYGGDTAYSIWSTINDQLLPNSEDSEAQLKNNLYGLSKGNLSLDEYIRKFKDICDKLAAIGKSLSDVDKVFQISKGLGIKYKEFKIAVLSKPPYPSFHQFIMSLQNFEQVYLAEEKSSIDHNQAFFTHRGRGSNMRGGRSNHRGRGSHNFTQNRPNKSHNFQASNSRFAPSSSTNLKAPPKEENKEACQICGRTNHIATKCFYRYDYSNVEEKAQEALASLYLNDDNDQDFYVDSGATTHMTNTGGSETKYHSRRT</sequence>
<accession>A0ACB0J7E6</accession>
<proteinExistence type="predicted"/>
<comment type="caution">
    <text evidence="1">The sequence shown here is derived from an EMBL/GenBank/DDBJ whole genome shotgun (WGS) entry which is preliminary data.</text>
</comment>
<dbReference type="Proteomes" id="UP001177021">
    <property type="component" value="Unassembled WGS sequence"/>
</dbReference>
<evidence type="ECO:0000313" key="2">
    <source>
        <dbReference type="Proteomes" id="UP001177021"/>
    </source>
</evidence>
<keyword evidence="2" id="KW-1185">Reference proteome</keyword>
<organism evidence="1 2">
    <name type="scientific">Trifolium pratense</name>
    <name type="common">Red clover</name>
    <dbReference type="NCBI Taxonomy" id="57577"/>
    <lineage>
        <taxon>Eukaryota</taxon>
        <taxon>Viridiplantae</taxon>
        <taxon>Streptophyta</taxon>
        <taxon>Embryophyta</taxon>
        <taxon>Tracheophyta</taxon>
        <taxon>Spermatophyta</taxon>
        <taxon>Magnoliopsida</taxon>
        <taxon>eudicotyledons</taxon>
        <taxon>Gunneridae</taxon>
        <taxon>Pentapetalae</taxon>
        <taxon>rosids</taxon>
        <taxon>fabids</taxon>
        <taxon>Fabales</taxon>
        <taxon>Fabaceae</taxon>
        <taxon>Papilionoideae</taxon>
        <taxon>50 kb inversion clade</taxon>
        <taxon>NPAAA clade</taxon>
        <taxon>Hologalegina</taxon>
        <taxon>IRL clade</taxon>
        <taxon>Trifolieae</taxon>
        <taxon>Trifolium</taxon>
    </lineage>
</organism>